<evidence type="ECO:0000256" key="6">
    <source>
        <dbReference type="ARBA" id="ARBA00022553"/>
    </source>
</evidence>
<feature type="domain" description="PI31 proteasome regulator N-terminal" evidence="13">
    <location>
        <begin position="100"/>
        <end position="260"/>
    </location>
</feature>
<name>A0A5M9JU05_MONFR</name>
<comment type="function">
    <text evidence="10">Plays an important role in control of proteasome function. Inhibits the hydrolysis of protein and peptide substrates by the 20S proteasome. Also inhibits the activation of the proteasome by the proteasome regulatory proteins PA700 and PA28.</text>
</comment>
<feature type="compositionally biased region" description="Basic and acidic residues" evidence="11">
    <location>
        <begin position="261"/>
        <end position="285"/>
    </location>
</feature>
<evidence type="ECO:0000256" key="3">
    <source>
        <dbReference type="ARBA" id="ARBA00006405"/>
    </source>
</evidence>
<evidence type="ECO:0000259" key="13">
    <source>
        <dbReference type="Pfam" id="PF11566"/>
    </source>
</evidence>
<dbReference type="GO" id="GO:0070628">
    <property type="term" value="F:proteasome binding"/>
    <property type="evidence" value="ECO:0007669"/>
    <property type="project" value="InterPro"/>
</dbReference>
<dbReference type="Gene3D" id="3.40.1000.30">
    <property type="match status" value="1"/>
</dbReference>
<comment type="subcellular location">
    <subcellularLocation>
        <location evidence="2">Cytoplasm</location>
    </subcellularLocation>
    <subcellularLocation>
        <location evidence="1">Endoplasmic reticulum</location>
    </subcellularLocation>
</comment>
<evidence type="ECO:0000256" key="9">
    <source>
        <dbReference type="ARBA" id="ARBA00022990"/>
    </source>
</evidence>
<evidence type="ECO:0000256" key="11">
    <source>
        <dbReference type="SAM" id="MobiDB-lite"/>
    </source>
</evidence>
<dbReference type="InterPro" id="IPR013886">
    <property type="entry name" value="PI31_Prot_C"/>
</dbReference>
<protein>
    <submittedName>
        <fullName evidence="14">Uncharacterized protein</fullName>
    </submittedName>
</protein>
<evidence type="ECO:0000313" key="15">
    <source>
        <dbReference type="Proteomes" id="UP000322873"/>
    </source>
</evidence>
<evidence type="ECO:0000256" key="2">
    <source>
        <dbReference type="ARBA" id="ARBA00004496"/>
    </source>
</evidence>
<dbReference type="InterPro" id="IPR021625">
    <property type="entry name" value="PI31_Prot_N"/>
</dbReference>
<comment type="caution">
    <text evidence="14">The sequence shown here is derived from an EMBL/GenBank/DDBJ whole genome shotgun (WGS) entry which is preliminary data.</text>
</comment>
<feature type="region of interest" description="Disordered" evidence="11">
    <location>
        <begin position="261"/>
        <end position="334"/>
    </location>
</feature>
<dbReference type="Pfam" id="PF08577">
    <property type="entry name" value="PI31_Prot_C"/>
    <property type="match status" value="1"/>
</dbReference>
<evidence type="ECO:0000256" key="7">
    <source>
        <dbReference type="ARBA" id="ARBA00022824"/>
    </source>
</evidence>
<accession>A0A5M9JU05</accession>
<dbReference type="InterPro" id="IPR045128">
    <property type="entry name" value="PI31-like"/>
</dbReference>
<keyword evidence="9" id="KW-0007">Acetylation</keyword>
<gene>
    <name evidence="14" type="ORF">EYC84_000607</name>
</gene>
<feature type="region of interest" description="Disordered" evidence="11">
    <location>
        <begin position="348"/>
        <end position="447"/>
    </location>
</feature>
<dbReference type="PANTHER" id="PTHR13266">
    <property type="entry name" value="PROTEASOME INHIBITOR"/>
    <property type="match status" value="1"/>
</dbReference>
<feature type="compositionally biased region" description="Gly residues" evidence="11">
    <location>
        <begin position="414"/>
        <end position="435"/>
    </location>
</feature>
<proteinExistence type="inferred from homology"/>
<evidence type="ECO:0000256" key="10">
    <source>
        <dbReference type="ARBA" id="ARBA00024805"/>
    </source>
</evidence>
<comment type="similarity">
    <text evidence="3">Belongs to the proteasome inhibitor PI31 family.</text>
</comment>
<dbReference type="Proteomes" id="UP000322873">
    <property type="component" value="Unassembled WGS sequence"/>
</dbReference>
<sequence length="530" mass="58566">MLHFAIHPAFHYLLIRRTEIFRAIKLPFRTYTFEVIHNIIDQVSNSQHTPYTIQLHHSFLQAYRSDFIISAKMSNNPLSPDSILNHMAEALPTHNEGDTDSDMSSSYEAIALFSHACMIAVGFRLLGFGEGQKNEAECARLAPRLSSKWNSSFGSHSFLYAHSQSSMQYVLKVDRLGGKAEIRGIGLGDERITRFEVVAKDYISAAALPLRIPISNDQEDRSNLESKLKEIFVSPSRILDLCSLFKINIIQKLLPSLQKEGYEESRSEGQSEASRAHDEREEQHARRNPPRNPLADPHLPAPARPYPYSDPLADPPRRPIPAGDFPPPGFDDELDLNRPLRGMIPPAGSPFNIGHDDLHPPGLGPNDPLRGSFTGGRGSGGLGGFGGQGGAGRNGNAGFNPQAPPGARYDPLGPGDGPQRGGGGRPPNPFGGFGDGRAEGRKGITPMTNPRKAMIIRTRLEGKFRLEYEITTLNQPSFNLTTHYSSMSSHPITSHHITPHQRITQDEIFIFIFLKKNKKKSKSNHLSFPS</sequence>
<feature type="domain" description="PI31 proteasome regulator C-terminal" evidence="12">
    <location>
        <begin position="353"/>
        <end position="414"/>
    </location>
</feature>
<evidence type="ECO:0000256" key="4">
    <source>
        <dbReference type="ARBA" id="ARBA00022481"/>
    </source>
</evidence>
<dbReference type="FunFam" id="3.40.1000.30:FF:000006">
    <property type="entry name" value="Chromosome 8, whole genome shotgun sequence"/>
    <property type="match status" value="1"/>
</dbReference>
<organism evidence="14 15">
    <name type="scientific">Monilinia fructicola</name>
    <name type="common">Brown rot fungus</name>
    <name type="synonym">Ciboria fructicola</name>
    <dbReference type="NCBI Taxonomy" id="38448"/>
    <lineage>
        <taxon>Eukaryota</taxon>
        <taxon>Fungi</taxon>
        <taxon>Dikarya</taxon>
        <taxon>Ascomycota</taxon>
        <taxon>Pezizomycotina</taxon>
        <taxon>Leotiomycetes</taxon>
        <taxon>Helotiales</taxon>
        <taxon>Sclerotiniaceae</taxon>
        <taxon>Monilinia</taxon>
    </lineage>
</organism>
<keyword evidence="15" id="KW-1185">Reference proteome</keyword>
<evidence type="ECO:0000313" key="14">
    <source>
        <dbReference type="EMBL" id="KAA8571282.1"/>
    </source>
</evidence>
<reference evidence="14 15" key="1">
    <citation type="submission" date="2019-06" db="EMBL/GenBank/DDBJ databases">
        <title>Genome Sequence of the Brown Rot Fungal Pathogen Monilinia fructicola.</title>
        <authorList>
            <person name="De Miccolis Angelini R.M."/>
            <person name="Landi L."/>
            <person name="Abate D."/>
            <person name="Pollastro S."/>
            <person name="Romanazzi G."/>
            <person name="Faretra F."/>
        </authorList>
    </citation>
    <scope>NUCLEOTIDE SEQUENCE [LARGE SCALE GENOMIC DNA]</scope>
    <source>
        <strain evidence="14 15">Mfrc123</strain>
    </source>
</reference>
<evidence type="ECO:0000256" key="8">
    <source>
        <dbReference type="ARBA" id="ARBA00022942"/>
    </source>
</evidence>
<dbReference type="GO" id="GO:0005783">
    <property type="term" value="C:endoplasmic reticulum"/>
    <property type="evidence" value="ECO:0007669"/>
    <property type="project" value="UniProtKB-SubCell"/>
</dbReference>
<evidence type="ECO:0000256" key="1">
    <source>
        <dbReference type="ARBA" id="ARBA00004240"/>
    </source>
</evidence>
<evidence type="ECO:0000259" key="12">
    <source>
        <dbReference type="Pfam" id="PF08577"/>
    </source>
</evidence>
<dbReference type="Pfam" id="PF11566">
    <property type="entry name" value="PI31_Prot_N"/>
    <property type="match status" value="1"/>
</dbReference>
<keyword evidence="8" id="KW-0647">Proteasome</keyword>
<keyword evidence="6" id="KW-0597">Phosphoprotein</keyword>
<dbReference type="VEuPathDB" id="FungiDB:MFRU_086g00030"/>
<dbReference type="AlphaFoldDB" id="A0A5M9JU05"/>
<feature type="compositionally biased region" description="Gly residues" evidence="11">
    <location>
        <begin position="373"/>
        <end position="395"/>
    </location>
</feature>
<keyword evidence="5" id="KW-0963">Cytoplasm</keyword>
<dbReference type="GO" id="GO:0004866">
    <property type="term" value="F:endopeptidase inhibitor activity"/>
    <property type="evidence" value="ECO:0007669"/>
    <property type="project" value="InterPro"/>
</dbReference>
<keyword evidence="4" id="KW-0488">Methylation</keyword>
<dbReference type="GO" id="GO:0043161">
    <property type="term" value="P:proteasome-mediated ubiquitin-dependent protein catabolic process"/>
    <property type="evidence" value="ECO:0007669"/>
    <property type="project" value="InterPro"/>
</dbReference>
<dbReference type="EMBL" id="VICG01000006">
    <property type="protein sequence ID" value="KAA8571282.1"/>
    <property type="molecule type" value="Genomic_DNA"/>
</dbReference>
<dbReference type="PANTHER" id="PTHR13266:SF1">
    <property type="entry name" value="PROTEASOME INHIBITOR PI31 SUBUNIT"/>
    <property type="match status" value="1"/>
</dbReference>
<keyword evidence="7" id="KW-0256">Endoplasmic reticulum</keyword>
<dbReference type="GO" id="GO:0000502">
    <property type="term" value="C:proteasome complex"/>
    <property type="evidence" value="ECO:0007669"/>
    <property type="project" value="UniProtKB-KW"/>
</dbReference>
<evidence type="ECO:0000256" key="5">
    <source>
        <dbReference type="ARBA" id="ARBA00022490"/>
    </source>
</evidence>